<sequence>MTKPVEAFLADYKPEVRDLTLKVRELVRSILPEAHEAVHTGYKTITYGTGPRMSDEICYIAPLASSVNLGFNYGTQLPDPNGLLKGTGKLLRHIKFETATEVETPGISDLLEIAKNHGQF</sequence>
<protein>
    <submittedName>
        <fullName evidence="2">DUF1801 domain-containing protein</fullName>
    </submittedName>
</protein>
<dbReference type="OrthoDB" id="1121167at2"/>
<dbReference type="RefSeq" id="WP_154172078.1">
    <property type="nucleotide sequence ID" value="NZ_WJXZ01000001.1"/>
</dbReference>
<evidence type="ECO:0000259" key="1">
    <source>
        <dbReference type="Pfam" id="PF08818"/>
    </source>
</evidence>
<dbReference type="Proteomes" id="UP000441754">
    <property type="component" value="Unassembled WGS sequence"/>
</dbReference>
<evidence type="ECO:0000313" key="2">
    <source>
        <dbReference type="EMBL" id="MRS59779.1"/>
    </source>
</evidence>
<feature type="domain" description="YdhG-like" evidence="1">
    <location>
        <begin position="17"/>
        <end position="112"/>
    </location>
</feature>
<keyword evidence="3" id="KW-1185">Reference proteome</keyword>
<evidence type="ECO:0000313" key="3">
    <source>
        <dbReference type="Proteomes" id="UP000441754"/>
    </source>
</evidence>
<organism evidence="2 3">
    <name type="scientific">Larkinella terrae</name>
    <dbReference type="NCBI Taxonomy" id="2025311"/>
    <lineage>
        <taxon>Bacteria</taxon>
        <taxon>Pseudomonadati</taxon>
        <taxon>Bacteroidota</taxon>
        <taxon>Cytophagia</taxon>
        <taxon>Cytophagales</taxon>
        <taxon>Spirosomataceae</taxon>
        <taxon>Larkinella</taxon>
    </lineage>
</organism>
<accession>A0A7K0ECY1</accession>
<comment type="caution">
    <text evidence="2">The sequence shown here is derived from an EMBL/GenBank/DDBJ whole genome shotgun (WGS) entry which is preliminary data.</text>
</comment>
<dbReference type="SUPFAM" id="SSF159888">
    <property type="entry name" value="YdhG-like"/>
    <property type="match status" value="1"/>
</dbReference>
<gene>
    <name evidence="2" type="ORF">GJJ30_00630</name>
</gene>
<dbReference type="InterPro" id="IPR014922">
    <property type="entry name" value="YdhG-like"/>
</dbReference>
<dbReference type="EMBL" id="WJXZ01000001">
    <property type="protein sequence ID" value="MRS59779.1"/>
    <property type="molecule type" value="Genomic_DNA"/>
</dbReference>
<reference evidence="2 3" key="1">
    <citation type="journal article" date="2018" name="Antonie Van Leeuwenhoek">
        <title>Larkinella terrae sp. nov., isolated from soil on Jeju Island, South Korea.</title>
        <authorList>
            <person name="Ten L.N."/>
            <person name="Jeon J."/>
            <person name="Park S.J."/>
            <person name="Park S."/>
            <person name="Lee S.Y."/>
            <person name="Kim M.K."/>
            <person name="Jung H.Y."/>
        </authorList>
    </citation>
    <scope>NUCLEOTIDE SEQUENCE [LARGE SCALE GENOMIC DNA]</scope>
    <source>
        <strain evidence="2 3">KCTC 52001</strain>
    </source>
</reference>
<name>A0A7K0ECY1_9BACT</name>
<dbReference type="Pfam" id="PF08818">
    <property type="entry name" value="DUF1801"/>
    <property type="match status" value="1"/>
</dbReference>
<dbReference type="AlphaFoldDB" id="A0A7K0ECY1"/>
<proteinExistence type="predicted"/>